<dbReference type="PROSITE" id="PS50082">
    <property type="entry name" value="WD_REPEATS_2"/>
    <property type="match status" value="5"/>
</dbReference>
<dbReference type="PANTHER" id="PTHR10121:SF0">
    <property type="entry name" value="COATOMER SUBUNIT DELTA"/>
    <property type="match status" value="1"/>
</dbReference>
<organism evidence="17 18">
    <name type="scientific">Rhizoctonia solani</name>
    <dbReference type="NCBI Taxonomy" id="456999"/>
    <lineage>
        <taxon>Eukaryota</taxon>
        <taxon>Fungi</taxon>
        <taxon>Dikarya</taxon>
        <taxon>Basidiomycota</taxon>
        <taxon>Agaricomycotina</taxon>
        <taxon>Agaricomycetes</taxon>
        <taxon>Cantharellales</taxon>
        <taxon>Ceratobasidiaceae</taxon>
        <taxon>Rhizoctonia</taxon>
    </lineage>
</organism>
<dbReference type="Pfam" id="PF00400">
    <property type="entry name" value="WD40"/>
    <property type="match status" value="5"/>
</dbReference>
<dbReference type="RefSeq" id="XP_043182195.1">
    <property type="nucleotide sequence ID" value="XM_043329361.1"/>
</dbReference>
<dbReference type="Gene3D" id="3.40.50.300">
    <property type="entry name" value="P-loop containing nucleotide triphosphate hydrolases"/>
    <property type="match status" value="1"/>
</dbReference>
<dbReference type="InterPro" id="IPR028565">
    <property type="entry name" value="MHD"/>
</dbReference>
<dbReference type="InterPro" id="IPR027417">
    <property type="entry name" value="P-loop_NTPase"/>
</dbReference>
<accession>A0A8H8SZ24</accession>
<dbReference type="KEGG" id="rsx:RhiXN_09545"/>
<dbReference type="InterPro" id="IPR020472">
    <property type="entry name" value="WD40_PAC1"/>
</dbReference>
<evidence type="ECO:0000256" key="15">
    <source>
        <dbReference type="SAM" id="MobiDB-lite"/>
    </source>
</evidence>
<evidence type="ECO:0000256" key="2">
    <source>
        <dbReference type="ARBA" id="ARBA00010516"/>
    </source>
</evidence>
<dbReference type="SUPFAM" id="SSF52540">
    <property type="entry name" value="P-loop containing nucleoside triphosphate hydrolases"/>
    <property type="match status" value="1"/>
</dbReference>
<dbReference type="GO" id="GO:0051645">
    <property type="term" value="P:Golgi localization"/>
    <property type="evidence" value="ECO:0007669"/>
    <property type="project" value="TreeGrafter"/>
</dbReference>
<keyword evidence="12" id="KW-0968">Cytoplasmic vesicle</keyword>
<feature type="compositionally biased region" description="Polar residues" evidence="15">
    <location>
        <begin position="19"/>
        <end position="30"/>
    </location>
</feature>
<feature type="repeat" description="WD" evidence="13">
    <location>
        <begin position="900"/>
        <end position="935"/>
    </location>
</feature>
<name>A0A8H8SZ24_9AGAM</name>
<evidence type="ECO:0000313" key="17">
    <source>
        <dbReference type="EMBL" id="QRW21958.1"/>
    </source>
</evidence>
<dbReference type="PRINTS" id="PR00320">
    <property type="entry name" value="GPROTEINBRPT"/>
</dbReference>
<evidence type="ECO:0000256" key="13">
    <source>
        <dbReference type="PROSITE-ProRule" id="PRU00221"/>
    </source>
</evidence>
<evidence type="ECO:0000256" key="4">
    <source>
        <dbReference type="ARBA" id="ARBA00022448"/>
    </source>
</evidence>
<evidence type="ECO:0000256" key="12">
    <source>
        <dbReference type="ARBA" id="ARBA00023329"/>
    </source>
</evidence>
<protein>
    <recommendedName>
        <fullName evidence="14">Coatomer subunit delta</fullName>
    </recommendedName>
</protein>
<dbReference type="CDD" id="cd00200">
    <property type="entry name" value="WD40"/>
    <property type="match status" value="1"/>
</dbReference>
<evidence type="ECO:0000256" key="7">
    <source>
        <dbReference type="ARBA" id="ARBA00022737"/>
    </source>
</evidence>
<evidence type="ECO:0000259" key="16">
    <source>
        <dbReference type="PROSITE" id="PS51072"/>
    </source>
</evidence>
<keyword evidence="10 14" id="KW-0333">Golgi apparatus</keyword>
<evidence type="ECO:0000256" key="9">
    <source>
        <dbReference type="ARBA" id="ARBA00022927"/>
    </source>
</evidence>
<dbReference type="GO" id="GO:0006890">
    <property type="term" value="P:retrograde vesicle-mediated transport, Golgi to endoplasmic reticulum"/>
    <property type="evidence" value="ECO:0007669"/>
    <property type="project" value="UniProtKB-UniRule"/>
</dbReference>
<dbReference type="Gene3D" id="3.30.450.60">
    <property type="match status" value="1"/>
</dbReference>
<evidence type="ECO:0000256" key="5">
    <source>
        <dbReference type="ARBA" id="ARBA00022490"/>
    </source>
</evidence>
<feature type="repeat" description="WD" evidence="13">
    <location>
        <begin position="1065"/>
        <end position="1105"/>
    </location>
</feature>
<evidence type="ECO:0000256" key="10">
    <source>
        <dbReference type="ARBA" id="ARBA00023034"/>
    </source>
</evidence>
<dbReference type="PROSITE" id="PS50294">
    <property type="entry name" value="WD_REPEATS_REGION"/>
    <property type="match status" value="4"/>
</dbReference>
<dbReference type="Gene3D" id="2.130.10.10">
    <property type="entry name" value="YVTN repeat-like/Quinoprotein amine dehydrogenase"/>
    <property type="match status" value="2"/>
</dbReference>
<feature type="region of interest" description="Disordered" evidence="15">
    <location>
        <begin position="19"/>
        <end position="55"/>
    </location>
</feature>
<gene>
    <name evidence="17" type="ORF">RhiXN_09545</name>
</gene>
<dbReference type="Pfam" id="PF00928">
    <property type="entry name" value="Adap_comp_sub"/>
    <property type="match status" value="1"/>
</dbReference>
<feature type="repeat" description="WD" evidence="13">
    <location>
        <begin position="980"/>
        <end position="1013"/>
    </location>
</feature>
<dbReference type="InterPro" id="IPR019775">
    <property type="entry name" value="WD40_repeat_CS"/>
</dbReference>
<dbReference type="PROSITE" id="PS51072">
    <property type="entry name" value="MHD"/>
    <property type="match status" value="1"/>
</dbReference>
<keyword evidence="6 13" id="KW-0853">WD repeat</keyword>
<dbReference type="SUPFAM" id="SSF64356">
    <property type="entry name" value="SNARE-like"/>
    <property type="match status" value="1"/>
</dbReference>
<dbReference type="PANTHER" id="PTHR10121">
    <property type="entry name" value="COATOMER SUBUNIT DELTA"/>
    <property type="match status" value="1"/>
</dbReference>
<feature type="repeat" description="WD" evidence="13">
    <location>
        <begin position="1022"/>
        <end position="1063"/>
    </location>
</feature>
<dbReference type="InterPro" id="IPR036322">
    <property type="entry name" value="WD40_repeat_dom_sf"/>
</dbReference>
<comment type="subunit">
    <text evidence="3 14">Oligomeric complex that consists of at least the alpha, beta, beta', gamma, delta, epsilon and zeta subunits.</text>
</comment>
<keyword evidence="9 14" id="KW-0653">Protein transport</keyword>
<feature type="region of interest" description="Disordered" evidence="15">
    <location>
        <begin position="1484"/>
        <end position="1597"/>
    </location>
</feature>
<evidence type="ECO:0000256" key="6">
    <source>
        <dbReference type="ARBA" id="ARBA00022574"/>
    </source>
</evidence>
<evidence type="ECO:0000313" key="18">
    <source>
        <dbReference type="Proteomes" id="UP000650533"/>
    </source>
</evidence>
<dbReference type="SUPFAM" id="SSF50978">
    <property type="entry name" value="WD40 repeat-like"/>
    <property type="match status" value="1"/>
</dbReference>
<dbReference type="GO" id="GO:0030126">
    <property type="term" value="C:COPI vesicle coat"/>
    <property type="evidence" value="ECO:0007669"/>
    <property type="project" value="UniProtKB-UniRule"/>
</dbReference>
<proteinExistence type="inferred from homology"/>
<keyword evidence="4 14" id="KW-0813">Transport</keyword>
<dbReference type="CDD" id="cd14830">
    <property type="entry name" value="Delta_COP_N"/>
    <property type="match status" value="1"/>
</dbReference>
<evidence type="ECO:0000256" key="3">
    <source>
        <dbReference type="ARBA" id="ARBA00011775"/>
    </source>
</evidence>
<dbReference type="EMBL" id="CP059665">
    <property type="protein sequence ID" value="QRW21958.1"/>
    <property type="molecule type" value="Genomic_DNA"/>
</dbReference>
<keyword evidence="7" id="KW-0677">Repeat</keyword>
<sequence length="1847" mass="204610">MDKRFGKFLVCTASQSYLAPRNMDSSSESPQLAAPPAESAGSPTVNTSADGRKGTRLSQLKNATKTAGYQVKSSLKAMSQSARVLPPLKSALGDMSEFIGILMDVAKDDENLDELFTELQLRTNALETYVVNLSLESSGDTLSLVFKPILDDLQSTKRDKERGTMRASEVVRRARKIESHLRVLHDEVSLRTLDMTAKQQVEMWLSRLSEVSDAAYNSTYATTVQRGDCTSGTRQELQRMLQLWARPEYDRSEDIQQDNLGTARVFLINGMAGTGKTTIAYSLCKWLDANAQLGASFFCSRTSPLCRKIDRIIPTIAYQLGRFSRVYRSALCKAIEEEPDVAMRDVRVQFEKLIVQPMKSTGELLAGTIVTIDALDECEDRDGAETILGLLRTHALDMPIKFLLTSRPEPFVREKMLETDRTLSIISHLHDIEASVVESDIKTYLASELHHISPPLTEAQLCQLAKQSGTLFIYAATIVRYVSPRRVRVDSASRLKNVLAISSKGSQAVLTGTVNKLYKELDALYRTVLDLAFNEALEEEELEIMRAVLETIVCAMEPMSLKTLSDLLELTKDQITYSLDPLYSVLHVPAEDELVSTLHASFPDFLFDQMRAGPKYFCNEARRNKILAQNCFDIMKRQLRFNICKLETSFVADNEIPGIQERVKESICLALLYACKFWGSHLQATQIPTCEDLHDMLYEFMSLRFLFWVEVMNLNKCIGIALSLLRQTRVWLHTNNIWPDTWKGLINAQRFLTHFGANACSICTPHIYISALPLCARSNTVYTTFSKRTRGLVEAGNLASSGDEGIGWASFSAQSKIGSIMFSRDGTQVFYRTFLGFIETWSLHGTNSSFRLSEENIVCFAISSDGSTLVAGTSAHTICIYNMDDDRRLDTLDTRSPQSVRSIAISRSVPTYIASGHSDNVIRIWDIRSKEQIGAPLIGHKARIPSLVFSPTCMQLASGSADTTIRIWDITSGLQASQVLEGHLDAVNSVAFSLDGTRLVSGSSDRTIRMWDVYSGLPLGIFQGHTQGVSSVAFAPDSPKFVSGSLDETIRFWDVNTGKQLGLPLGGHTGGVSSLAYSPDGSYVASSYDKTICIWDAHASTIISYPIEIPETHSTPLRRSSENEDLGSKNPWDIHINPKFDWNLYEKEQLRRYHYQTLFNTEDHFIARSQWPNDFRSVRSQDGAILVSCGPRLETTIKTNLNQVICVAFSPRCVRIVVGLLGMNKSAELWEVNLPKAGFDKTQDMLYSRNKPAMEQRDINNRRVPHENHTSTKGKLGSKIKAFGPVTLTGDGWVKGVENQLLFWFCPIIHCDILLLRPPNLLFIVGDVAFAVISRQFREMPRSRIDGLLTSFPKLIPANSQHTSIEAQDVRYVYQPLEDLYILLITNKGSNILQDIDTLHLFARVVSDICRTADEREISRNAFELLGAFDEVVNLGYREQVGLQQVRSILEMESHEEKIQEIIAKNKEAEAKEELKRRAKQLEMQRREMQKRAQGGSGGIGSSYLSPGMGGSGGYSSVPRFEAPAERRAVSPQPSSLKPAFKASGMKLGSKKAKQSELLDAMGGELATPTGSIPGTPVPPDLSASATLSAPPPGPAVHEESVHVVIRERVKASILRDGRPKELEIMGDLDLKVADAADARIKLNIAPLGSGGEGAQFKQHPNVAKFAGGVGIQGEVKLKDPARGFPVGQPQPLNVLKWRWGSKDETRLPLSINVWPSPAGDGTCEVNIEWELQNTDLDLQDLVISIPLPSGAYPTVSSHTGSWSINPSTHSLDWTTDSVSSESDTTGSLEFSVGGDDAEAFFPVKVDFKSEKSLIGVEVLDVERVGGEGSVTFSKEVRIGVEQYSIV</sequence>
<dbReference type="GeneID" id="67031824"/>
<dbReference type="GO" id="GO:0006888">
    <property type="term" value="P:endoplasmic reticulum to Golgi vesicle-mediated transport"/>
    <property type="evidence" value="ECO:0007669"/>
    <property type="project" value="TreeGrafter"/>
</dbReference>
<feature type="repeat" description="WD" evidence="13">
    <location>
        <begin position="937"/>
        <end position="978"/>
    </location>
</feature>
<reference evidence="17" key="1">
    <citation type="submission" date="2020-05" db="EMBL/GenBank/DDBJ databases">
        <title>Evolutionary and genomic comparisons of hybrid uninucleate and nonhybrid Rhizoctonia fungi.</title>
        <authorList>
            <person name="Li C."/>
            <person name="Chen X."/>
        </authorList>
    </citation>
    <scope>NUCLEOTIDE SEQUENCE</scope>
    <source>
        <strain evidence="17">AG-1 IA</strain>
    </source>
</reference>
<dbReference type="SUPFAM" id="SSF49447">
    <property type="entry name" value="Second domain of Mu2 adaptin subunit (ap50) of ap2 adaptor"/>
    <property type="match status" value="1"/>
</dbReference>
<evidence type="ECO:0000256" key="1">
    <source>
        <dbReference type="ARBA" id="ARBA00004255"/>
    </source>
</evidence>
<dbReference type="InterPro" id="IPR036168">
    <property type="entry name" value="AP2_Mu_C_sf"/>
</dbReference>
<dbReference type="InterPro" id="IPR056884">
    <property type="entry name" value="NPHP3-like_N"/>
</dbReference>
<dbReference type="Proteomes" id="UP000650533">
    <property type="component" value="Chromosome 8"/>
</dbReference>
<dbReference type="Gene3D" id="2.60.40.1170">
    <property type="entry name" value="Mu homology domain, subdomain B"/>
    <property type="match status" value="1"/>
</dbReference>
<dbReference type="FunFam" id="3.30.450.60:FF:000003">
    <property type="entry name" value="Coatomer subunit delta"/>
    <property type="match status" value="1"/>
</dbReference>
<comment type="subcellular location">
    <subcellularLocation>
        <location evidence="14">Cytoplasm</location>
    </subcellularLocation>
    <subcellularLocation>
        <location evidence="1 14">Golgi apparatus membrane</location>
        <topology evidence="1 14">Peripheral membrane protein</topology>
        <orientation evidence="1 14">Cytoplasmic side</orientation>
    </subcellularLocation>
    <subcellularLocation>
        <location evidence="14">Cytoplasmic vesicle</location>
        <location evidence="14">COPI-coated vesicle membrane</location>
        <topology evidence="14">Peripheral membrane protein</topology>
        <orientation evidence="14">Cytoplasmic side</orientation>
    </subcellularLocation>
</comment>
<dbReference type="InterPro" id="IPR027059">
    <property type="entry name" value="Coatomer_dsu"/>
</dbReference>
<keyword evidence="5 14" id="KW-0963">Cytoplasm</keyword>
<keyword evidence="8 14" id="KW-0931">ER-Golgi transport</keyword>
<dbReference type="GO" id="GO:0015031">
    <property type="term" value="P:protein transport"/>
    <property type="evidence" value="ECO:0007669"/>
    <property type="project" value="UniProtKB-KW"/>
</dbReference>
<dbReference type="InterPro" id="IPR001680">
    <property type="entry name" value="WD40_rpt"/>
</dbReference>
<dbReference type="SMART" id="SM00320">
    <property type="entry name" value="WD40"/>
    <property type="match status" value="7"/>
</dbReference>
<evidence type="ECO:0000256" key="8">
    <source>
        <dbReference type="ARBA" id="ARBA00022892"/>
    </source>
</evidence>
<dbReference type="PROSITE" id="PS00678">
    <property type="entry name" value="WD_REPEATS_1"/>
    <property type="match status" value="3"/>
</dbReference>
<evidence type="ECO:0000256" key="14">
    <source>
        <dbReference type="RuleBase" id="RU366052"/>
    </source>
</evidence>
<dbReference type="InterPro" id="IPR011012">
    <property type="entry name" value="Longin-like_dom_sf"/>
</dbReference>
<comment type="function">
    <text evidence="14">The coatomer is a cytosolic protein complex that binds to dilysine motifs and reversibly associates with Golgi non-clathrin-coated vesicles, which further mediate biosynthetic protein transport from the ER, via the Golgi up to the trans Golgi network.</text>
</comment>
<dbReference type="InterPro" id="IPR015943">
    <property type="entry name" value="WD40/YVTN_repeat-like_dom_sf"/>
</dbReference>
<dbReference type="GO" id="GO:0000139">
    <property type="term" value="C:Golgi membrane"/>
    <property type="evidence" value="ECO:0007669"/>
    <property type="project" value="UniProtKB-SubCell"/>
</dbReference>
<feature type="domain" description="MHD" evidence="16">
    <location>
        <begin position="1599"/>
        <end position="1847"/>
    </location>
</feature>
<comment type="similarity">
    <text evidence="2 14">Belongs to the adaptor complexes medium subunit family. Delta-COP subfamily.</text>
</comment>
<dbReference type="Pfam" id="PF24883">
    <property type="entry name" value="NPHP3_N"/>
    <property type="match status" value="1"/>
</dbReference>
<dbReference type="CDD" id="cd09254">
    <property type="entry name" value="AP_delta-COPI_MHD"/>
    <property type="match status" value="1"/>
</dbReference>
<keyword evidence="11 14" id="KW-0472">Membrane</keyword>
<evidence type="ECO:0000256" key="11">
    <source>
        <dbReference type="ARBA" id="ARBA00023136"/>
    </source>
</evidence>